<dbReference type="InterPro" id="IPR050448">
    <property type="entry name" value="OpgB/LTA_synthase_biosynth"/>
</dbReference>
<comment type="caution">
    <text evidence="9">The sequence shown here is derived from an EMBL/GenBank/DDBJ whole genome shotgun (WGS) entry which is preliminary data.</text>
</comment>
<evidence type="ECO:0000256" key="6">
    <source>
        <dbReference type="ARBA" id="ARBA00023136"/>
    </source>
</evidence>
<evidence type="ECO:0000256" key="1">
    <source>
        <dbReference type="ARBA" id="ARBA00004651"/>
    </source>
</evidence>
<keyword evidence="6 7" id="KW-0472">Membrane</keyword>
<dbReference type="AlphaFoldDB" id="A0A2I1KUA7"/>
<dbReference type="RefSeq" id="WP_101637963.1">
    <property type="nucleotide sequence ID" value="NZ_CP136961.1"/>
</dbReference>
<feature type="transmembrane region" description="Helical" evidence="7">
    <location>
        <begin position="106"/>
        <end position="125"/>
    </location>
</feature>
<comment type="pathway">
    <text evidence="2">Cell wall biogenesis; lipoteichoic acid biosynthesis.</text>
</comment>
<feature type="domain" description="Sulfatase N-terminal" evidence="8">
    <location>
        <begin position="260"/>
        <end position="555"/>
    </location>
</feature>
<evidence type="ECO:0000256" key="4">
    <source>
        <dbReference type="ARBA" id="ARBA00022692"/>
    </source>
</evidence>
<dbReference type="Proteomes" id="UP000234778">
    <property type="component" value="Unassembled WGS sequence"/>
</dbReference>
<accession>A0A2I1KUA7</accession>
<evidence type="ECO:0000256" key="3">
    <source>
        <dbReference type="ARBA" id="ARBA00022475"/>
    </source>
</evidence>
<proteinExistence type="predicted"/>
<name>A0A2I1KUA7_9ACTO</name>
<dbReference type="CDD" id="cd16015">
    <property type="entry name" value="LTA_synthase"/>
    <property type="match status" value="1"/>
</dbReference>
<keyword evidence="3" id="KW-1003">Cell membrane</keyword>
<dbReference type="InterPro" id="IPR000917">
    <property type="entry name" value="Sulfatase_N"/>
</dbReference>
<reference evidence="9 10" key="1">
    <citation type="submission" date="2017-12" db="EMBL/GenBank/DDBJ databases">
        <title>Phylogenetic diversity of female urinary microbiome.</title>
        <authorList>
            <person name="Thomas-White K."/>
            <person name="Wolfe A.J."/>
        </authorList>
    </citation>
    <scope>NUCLEOTIDE SEQUENCE [LARGE SCALE GENOMIC DNA]</scope>
    <source>
        <strain evidence="9 10">UMB0319</strain>
    </source>
</reference>
<sequence>MALLIQLVVAAVSAAALAPVLRMRRSWEAAVRRSVTTSLAAAVVVTLIVAFGASDHLLYTAKRLPYVYKYTVVYLAVWIPLALWSLALGGVLRLRRDPEGLVWWKRVLWAVGSALVYAVAGLLGFGTRWVSTYFGEVDADEVVFTLTTGRTNSTSEVTSQVINYVVAPTVCAAAIGLVIGLWDMRLVLRSATGRDRVMPAKAVRRVAAVTGVLAVAATGTWFTRALPVKEILFPAAPSTFIEDNYVDPGSVQLSWPTQKRNLIQIFLESYENTFYSTVQGGGMPVDLMPDLAELTEESISFSSTELKGGFHQLPGATFTVGGLLAQTSGVALKSPVLATDIQQFNFPDFATVGDLLKEQGYTNEIMMAANADFGAKRDLFQDHGAFKIFDHVYATQNGYLPEDYSVWWGYEDDKMYEFAKQELTQLAAQGDPFYFILENADTHFPDGYLSEEVTERPHAEQLSNVVLHSQQQVTALVRWIQEQPFYDNTTIVITGDHLYMDDSYFERVGVSADYDRTVVNLIVNPAPGVTAEGPVTNRSFTSVDIFPTTLAAMGVGIKGDRLGLGTNMFSLSQTLAEELGVDTLSERLNDSSEFYNAHIKVKIVPSADEAQGTITG</sequence>
<keyword evidence="5 7" id="KW-1133">Transmembrane helix</keyword>
<dbReference type="GeneID" id="81708008"/>
<feature type="transmembrane region" description="Helical" evidence="7">
    <location>
        <begin position="73"/>
        <end position="94"/>
    </location>
</feature>
<evidence type="ECO:0000256" key="2">
    <source>
        <dbReference type="ARBA" id="ARBA00004936"/>
    </source>
</evidence>
<keyword evidence="4 7" id="KW-0812">Transmembrane</keyword>
<feature type="transmembrane region" description="Helical" evidence="7">
    <location>
        <begin position="6"/>
        <end position="23"/>
    </location>
</feature>
<feature type="transmembrane region" description="Helical" evidence="7">
    <location>
        <begin position="35"/>
        <end position="53"/>
    </location>
</feature>
<gene>
    <name evidence="9" type="ORF">CYJ26_03545</name>
</gene>
<protein>
    <submittedName>
        <fullName evidence="9">Sulfatase</fullName>
    </submittedName>
</protein>
<dbReference type="Pfam" id="PF00884">
    <property type="entry name" value="Sulfatase"/>
    <property type="match status" value="1"/>
</dbReference>
<evidence type="ECO:0000259" key="8">
    <source>
        <dbReference type="Pfam" id="PF00884"/>
    </source>
</evidence>
<dbReference type="GO" id="GO:0005886">
    <property type="term" value="C:plasma membrane"/>
    <property type="evidence" value="ECO:0007669"/>
    <property type="project" value="UniProtKB-SubCell"/>
</dbReference>
<feature type="transmembrane region" description="Helical" evidence="7">
    <location>
        <begin position="202"/>
        <end position="222"/>
    </location>
</feature>
<organism evidence="9 10">
    <name type="scientific">Actinomyces urogenitalis</name>
    <dbReference type="NCBI Taxonomy" id="103621"/>
    <lineage>
        <taxon>Bacteria</taxon>
        <taxon>Bacillati</taxon>
        <taxon>Actinomycetota</taxon>
        <taxon>Actinomycetes</taxon>
        <taxon>Actinomycetales</taxon>
        <taxon>Actinomycetaceae</taxon>
        <taxon>Actinomyces</taxon>
    </lineage>
</organism>
<dbReference type="Gene3D" id="3.40.720.10">
    <property type="entry name" value="Alkaline Phosphatase, subunit A"/>
    <property type="match status" value="1"/>
</dbReference>
<dbReference type="PANTHER" id="PTHR47371">
    <property type="entry name" value="LIPOTEICHOIC ACID SYNTHASE"/>
    <property type="match status" value="1"/>
</dbReference>
<dbReference type="SUPFAM" id="SSF53649">
    <property type="entry name" value="Alkaline phosphatase-like"/>
    <property type="match status" value="1"/>
</dbReference>
<dbReference type="EMBL" id="PKHA01000002">
    <property type="protein sequence ID" value="PKY99210.1"/>
    <property type="molecule type" value="Genomic_DNA"/>
</dbReference>
<evidence type="ECO:0000256" key="5">
    <source>
        <dbReference type="ARBA" id="ARBA00022989"/>
    </source>
</evidence>
<comment type="subcellular location">
    <subcellularLocation>
        <location evidence="1">Cell membrane</location>
        <topology evidence="1">Multi-pass membrane protein</topology>
    </subcellularLocation>
</comment>
<evidence type="ECO:0000313" key="9">
    <source>
        <dbReference type="EMBL" id="PKY99210.1"/>
    </source>
</evidence>
<feature type="transmembrane region" description="Helical" evidence="7">
    <location>
        <begin position="161"/>
        <end position="182"/>
    </location>
</feature>
<dbReference type="InterPro" id="IPR017850">
    <property type="entry name" value="Alkaline_phosphatase_core_sf"/>
</dbReference>
<dbReference type="PANTHER" id="PTHR47371:SF3">
    <property type="entry name" value="PHOSPHOGLYCEROL TRANSFERASE I"/>
    <property type="match status" value="1"/>
</dbReference>
<evidence type="ECO:0000256" key="7">
    <source>
        <dbReference type="SAM" id="Phobius"/>
    </source>
</evidence>
<evidence type="ECO:0000313" key="10">
    <source>
        <dbReference type="Proteomes" id="UP000234778"/>
    </source>
</evidence>